<organism evidence="1">
    <name type="scientific">marine metagenome</name>
    <dbReference type="NCBI Taxonomy" id="408172"/>
    <lineage>
        <taxon>unclassified sequences</taxon>
        <taxon>metagenomes</taxon>
        <taxon>ecological metagenomes</taxon>
    </lineage>
</organism>
<name>A0A383CKY6_9ZZZZ</name>
<evidence type="ECO:0000313" key="1">
    <source>
        <dbReference type="EMBL" id="SVE32720.1"/>
    </source>
</evidence>
<feature type="non-terminal residue" evidence="1">
    <location>
        <position position="1"/>
    </location>
</feature>
<dbReference type="AlphaFoldDB" id="A0A383CKY6"/>
<feature type="non-terminal residue" evidence="1">
    <location>
        <position position="240"/>
    </location>
</feature>
<dbReference type="EMBL" id="UINC01209626">
    <property type="protein sequence ID" value="SVE32720.1"/>
    <property type="molecule type" value="Genomic_DNA"/>
</dbReference>
<sequence length="240" mass="26527">NVNSTSVAAWKAQLGSLSQSKLLIGDLQEFNEPVANVRKILKFELAPSDPEALSFPFPRLSLSTGDPVNPELGPDVEQDHWSGFASLNDDQLQRLSEEIVQEVKLRGPFLSMGDFVNRRLANPPDNQILRELPKSRWPGETEESRQGLRGALQTAIHDAGINDGGLREKYGIAPTSPSDYKAMSSRVNGLDFVPDNIGLFNAFGYVAAGLHHDPTDRLNSQVTYNRRTNWGLGSHHNSKR</sequence>
<accession>A0A383CKY6</accession>
<proteinExistence type="predicted"/>
<reference evidence="1" key="1">
    <citation type="submission" date="2018-05" db="EMBL/GenBank/DDBJ databases">
        <authorList>
            <person name="Lanie J.A."/>
            <person name="Ng W.-L."/>
            <person name="Kazmierczak K.M."/>
            <person name="Andrzejewski T.M."/>
            <person name="Davidsen T.M."/>
            <person name="Wayne K.J."/>
            <person name="Tettelin H."/>
            <person name="Glass J.I."/>
            <person name="Rusch D."/>
            <person name="Podicherti R."/>
            <person name="Tsui H.-C.T."/>
            <person name="Winkler M.E."/>
        </authorList>
    </citation>
    <scope>NUCLEOTIDE SEQUENCE</scope>
</reference>
<protein>
    <submittedName>
        <fullName evidence="1">Uncharacterized protein</fullName>
    </submittedName>
</protein>
<gene>
    <name evidence="1" type="ORF">METZ01_LOCUS485574</name>
</gene>